<dbReference type="EMBL" id="JAAMCP010000015">
    <property type="protein sequence ID" value="NTF39466.1"/>
    <property type="molecule type" value="Genomic_DNA"/>
</dbReference>
<dbReference type="PANTHER" id="PTHR43393">
    <property type="entry name" value="CYTOKININ RIBOSIDE 5'-MONOPHOSPHATE PHOSPHORIBOHYDROLASE"/>
    <property type="match status" value="1"/>
</dbReference>
<dbReference type="InterPro" id="IPR005268">
    <property type="entry name" value="CHP00725"/>
</dbReference>
<reference evidence="1 2" key="1">
    <citation type="journal article" date="2020" name="Science">
        <title>Unexpected conservation and global transmission of agrobacterial virulence plasmids.</title>
        <authorList>
            <person name="Weisberg A.J."/>
            <person name="Davis E.W. 2nd"/>
            <person name="Tabima J."/>
            <person name="Belcher M.S."/>
            <person name="Miller M."/>
            <person name="Kuo C.H."/>
            <person name="Loper J.E."/>
            <person name="Grunwald N.J."/>
            <person name="Putnam M.L."/>
            <person name="Chang J.H."/>
        </authorList>
    </citation>
    <scope>NUCLEOTIDE SEQUENCE [LARGE SCALE GENOMIC DNA]</scope>
    <source>
        <strain evidence="1 2">A19/93</strain>
    </source>
</reference>
<evidence type="ECO:0000313" key="1">
    <source>
        <dbReference type="EMBL" id="NTF39466.1"/>
    </source>
</evidence>
<dbReference type="Proteomes" id="UP000822331">
    <property type="component" value="Unassembled WGS sequence"/>
</dbReference>
<dbReference type="Pfam" id="PF18306">
    <property type="entry name" value="LDcluster4"/>
    <property type="match status" value="1"/>
</dbReference>
<dbReference type="PANTHER" id="PTHR43393:SF3">
    <property type="entry name" value="LYSINE DECARBOXYLASE-LIKE PROTEIN"/>
    <property type="match status" value="1"/>
</dbReference>
<dbReference type="NCBIfam" id="TIGR00725">
    <property type="entry name" value="TIGR00725 family protein"/>
    <property type="match status" value="1"/>
</dbReference>
<accession>A0ABX2JDE0</accession>
<sequence length="210" mass="22273">MKRLRWEQDAQRLTSGTDVFDPRKLEWQPTEESTSIGEDVTPLQAISRLAAGRLLRRVPIGIIGPREATREQCDFAEKLAGVLAEHDLQLVCGGKNGVMEAACRGHAAKGGMPVGILPDEEWQAANDYVAIPIATGIGPARNAIIARACVVLVAIGGGVGTLSEMALGLQFKRLVLATAGAPVVNGVPVVSTVEEILDRVAIHLLQVDVS</sequence>
<dbReference type="SUPFAM" id="SSF102405">
    <property type="entry name" value="MCP/YpsA-like"/>
    <property type="match status" value="1"/>
</dbReference>
<dbReference type="InterPro" id="IPR052341">
    <property type="entry name" value="LOG_family_nucleotidases"/>
</dbReference>
<proteinExistence type="predicted"/>
<dbReference type="InterPro" id="IPR041164">
    <property type="entry name" value="LDcluster4"/>
</dbReference>
<organism evidence="1 2">
    <name type="scientific">Agrobacterium rubi</name>
    <dbReference type="NCBI Taxonomy" id="28099"/>
    <lineage>
        <taxon>Bacteria</taxon>
        <taxon>Pseudomonadati</taxon>
        <taxon>Pseudomonadota</taxon>
        <taxon>Alphaproteobacteria</taxon>
        <taxon>Hyphomicrobiales</taxon>
        <taxon>Rhizobiaceae</taxon>
        <taxon>Rhizobium/Agrobacterium group</taxon>
        <taxon>Agrobacterium</taxon>
    </lineage>
</organism>
<protein>
    <submittedName>
        <fullName evidence="1">TIGR00725 family protein</fullName>
    </submittedName>
</protein>
<gene>
    <name evidence="1" type="ORF">G6L72_22445</name>
</gene>
<evidence type="ECO:0000313" key="2">
    <source>
        <dbReference type="Proteomes" id="UP000822331"/>
    </source>
</evidence>
<comment type="caution">
    <text evidence="1">The sequence shown here is derived from an EMBL/GenBank/DDBJ whole genome shotgun (WGS) entry which is preliminary data.</text>
</comment>
<name>A0ABX2JDE0_9HYPH</name>
<dbReference type="Gene3D" id="3.40.50.450">
    <property type="match status" value="1"/>
</dbReference>
<keyword evidence="2" id="KW-1185">Reference proteome</keyword>